<dbReference type="AlphaFoldDB" id="A0A8C0MK25"/>
<organism evidence="4 5">
    <name type="scientific">Canis lupus familiaris</name>
    <name type="common">Dog</name>
    <name type="synonym">Canis familiaris</name>
    <dbReference type="NCBI Taxonomy" id="9615"/>
    <lineage>
        <taxon>Eukaryota</taxon>
        <taxon>Metazoa</taxon>
        <taxon>Chordata</taxon>
        <taxon>Craniata</taxon>
        <taxon>Vertebrata</taxon>
        <taxon>Euteleostomi</taxon>
        <taxon>Mammalia</taxon>
        <taxon>Eutheria</taxon>
        <taxon>Laurasiatheria</taxon>
        <taxon>Carnivora</taxon>
        <taxon>Caniformia</taxon>
        <taxon>Canidae</taxon>
        <taxon>Canis</taxon>
    </lineage>
</organism>
<feature type="compositionally biased region" description="Pro residues" evidence="2">
    <location>
        <begin position="30"/>
        <end position="41"/>
    </location>
</feature>
<dbReference type="Gene3D" id="3.40.30.10">
    <property type="entry name" value="Glutaredoxin"/>
    <property type="match status" value="1"/>
</dbReference>
<evidence type="ECO:0000313" key="4">
    <source>
        <dbReference type="Ensembl" id="ENSCAFP00030012918.1"/>
    </source>
</evidence>
<dbReference type="PROSITE" id="PS51352">
    <property type="entry name" value="THIOREDOXIN_2"/>
    <property type="match status" value="1"/>
</dbReference>
<accession>A0A8C0MK25</accession>
<reference evidence="4" key="1">
    <citation type="submission" date="2019-03" db="EMBL/GenBank/DDBJ databases">
        <authorList>
            <person name="Warren W.C."/>
            <person name="Johnson G.S."/>
        </authorList>
    </citation>
    <scope>NUCLEOTIDE SEQUENCE [LARGE SCALE GENOMIC DNA]</scope>
    <source>
        <strain evidence="4">Basenji</strain>
    </source>
</reference>
<feature type="compositionally biased region" description="Polar residues" evidence="2">
    <location>
        <begin position="88"/>
        <end position="101"/>
    </location>
</feature>
<dbReference type="InterPro" id="IPR013766">
    <property type="entry name" value="Thioredoxin_domain"/>
</dbReference>
<dbReference type="InterPro" id="IPR036249">
    <property type="entry name" value="Thioredoxin-like_sf"/>
</dbReference>
<feature type="region of interest" description="Disordered" evidence="2">
    <location>
        <begin position="1"/>
        <end position="186"/>
    </location>
</feature>
<name>A0A8C0MK25_CANLF</name>
<dbReference type="InterPro" id="IPR017937">
    <property type="entry name" value="Thioredoxin_CS"/>
</dbReference>
<feature type="region of interest" description="Disordered" evidence="2">
    <location>
        <begin position="413"/>
        <end position="435"/>
    </location>
</feature>
<feature type="region of interest" description="Disordered" evidence="2">
    <location>
        <begin position="229"/>
        <end position="266"/>
    </location>
</feature>
<protein>
    <recommendedName>
        <fullName evidence="3">Thioredoxin domain-containing protein</fullName>
    </recommendedName>
</protein>
<feature type="compositionally biased region" description="Pro residues" evidence="2">
    <location>
        <begin position="147"/>
        <end position="159"/>
    </location>
</feature>
<reference evidence="4" key="2">
    <citation type="submission" date="2025-08" db="UniProtKB">
        <authorList>
            <consortium name="Ensembl"/>
        </authorList>
    </citation>
    <scope>IDENTIFICATION</scope>
</reference>
<evidence type="ECO:0000313" key="5">
    <source>
        <dbReference type="Proteomes" id="UP000694429"/>
    </source>
</evidence>
<evidence type="ECO:0000259" key="3">
    <source>
        <dbReference type="PROSITE" id="PS51352"/>
    </source>
</evidence>
<comment type="similarity">
    <text evidence="1">Belongs to the thioredoxin family.</text>
</comment>
<dbReference type="PANTHER" id="PTHR43601">
    <property type="entry name" value="THIOREDOXIN, MITOCHONDRIAL"/>
    <property type="match status" value="1"/>
</dbReference>
<dbReference type="PROSITE" id="PS00194">
    <property type="entry name" value="THIOREDOXIN_1"/>
    <property type="match status" value="1"/>
</dbReference>
<feature type="domain" description="Thioredoxin" evidence="3">
    <location>
        <begin position="340"/>
        <end position="472"/>
    </location>
</feature>
<feature type="compositionally biased region" description="Low complexity" evidence="2">
    <location>
        <begin position="67"/>
        <end position="77"/>
    </location>
</feature>
<dbReference type="Ensembl" id="ENSCAFT00030014808.1">
    <property type="protein sequence ID" value="ENSCAFP00030012918.1"/>
    <property type="gene ID" value="ENSCAFG00030008054.1"/>
</dbReference>
<feature type="compositionally biased region" description="Gly residues" evidence="2">
    <location>
        <begin position="1"/>
        <end position="18"/>
    </location>
</feature>
<evidence type="ECO:0000256" key="2">
    <source>
        <dbReference type="SAM" id="MobiDB-lite"/>
    </source>
</evidence>
<dbReference type="CDD" id="cd02947">
    <property type="entry name" value="TRX_family"/>
    <property type="match status" value="1"/>
</dbReference>
<proteinExistence type="inferred from homology"/>
<sequence length="474" mass="49849">MSGSGGVHRSDGGCGEGGAAASPRGRVALPAPPPPPGPLDRPGPQRLPETGWRQAQLARSPTGHSGPARAPARAAARNLGVVPEHPPSSGSLARSQHSASGTEPAFPGTGRGSSAPPVSGGHRGRGGRPRSCSARSHAPSRPFRSWTPPPPPLPDPPLGPARLFRPRPRGPPLFRAPEGPPLLPVLPPANPPPLPFSLPLPHQKPVFRSLTEAPPLPLCRLPPSPLVGNPSHPSSCGEKRSGLPVPGSDVRKALPPEVTKGVPLTGGEGRAVSASLRSGCREMAQRLLLRRFLASVISRKPPQGRWAPLTCRALPCSPGHLTATPTQARSIYTTRVCTTTFNIQDGPDFQDRVVNSETPVVVDFHAQWCGPCKILGPRLEKVVAKQHGKVVMAKVDIDDHTDLALEYEVLGPGQREPSSLLPSSDRKRGPVPLSGFISPGSALTRPAQVEVPPPASPRGARVRIGWLPVALEWE</sequence>
<dbReference type="SUPFAM" id="SSF52833">
    <property type="entry name" value="Thioredoxin-like"/>
    <property type="match status" value="1"/>
</dbReference>
<dbReference type="Pfam" id="PF00085">
    <property type="entry name" value="Thioredoxin"/>
    <property type="match status" value="1"/>
</dbReference>
<dbReference type="PANTHER" id="PTHR43601:SF3">
    <property type="entry name" value="THIOREDOXIN, MITOCHONDRIAL"/>
    <property type="match status" value="1"/>
</dbReference>
<dbReference type="Proteomes" id="UP000694429">
    <property type="component" value="Chromosome 10"/>
</dbReference>
<evidence type="ECO:0000256" key="1">
    <source>
        <dbReference type="ARBA" id="ARBA00008987"/>
    </source>
</evidence>